<evidence type="ECO:0000256" key="8">
    <source>
        <dbReference type="ARBA" id="ARBA00022741"/>
    </source>
</evidence>
<sequence>MSKEVLVCPDEFASEIIDRVANAVSEGQIVVCPTDTLYALVADAKNLTAMERIYAIKSRSTNQPLPLIAADVQQVNEQVGTLSQLGERLASTYWPGPLTLVVPAHTALGDQCKAADGSVAVRVPDQSFTREVISEVGHPVTATSANVSGDTAISRIEDLTQEIRDGVDLIIDVGNLVGGVHSTIVDVRYATPKLIRDGAVPWNRVLESLQ</sequence>
<dbReference type="NCBIfam" id="TIGR00057">
    <property type="entry name" value="L-threonylcarbamoyladenylate synthase"/>
    <property type="match status" value="1"/>
</dbReference>
<evidence type="ECO:0000256" key="2">
    <source>
        <dbReference type="ARBA" id="ARBA00007663"/>
    </source>
</evidence>
<keyword evidence="4" id="KW-0963">Cytoplasm</keyword>
<name>A0A381NBY6_9ZZZZ</name>
<dbReference type="PANTHER" id="PTHR17490">
    <property type="entry name" value="SUA5"/>
    <property type="match status" value="1"/>
</dbReference>
<evidence type="ECO:0000313" key="13">
    <source>
        <dbReference type="EMBL" id="SUZ51258.1"/>
    </source>
</evidence>
<dbReference type="GO" id="GO:0005524">
    <property type="term" value="F:ATP binding"/>
    <property type="evidence" value="ECO:0007669"/>
    <property type="project" value="UniProtKB-KW"/>
</dbReference>
<comment type="subcellular location">
    <subcellularLocation>
        <location evidence="1">Cytoplasm</location>
    </subcellularLocation>
</comment>
<evidence type="ECO:0000256" key="4">
    <source>
        <dbReference type="ARBA" id="ARBA00022490"/>
    </source>
</evidence>
<keyword evidence="7" id="KW-0548">Nucleotidyltransferase</keyword>
<dbReference type="GO" id="GO:0005737">
    <property type="term" value="C:cytoplasm"/>
    <property type="evidence" value="ECO:0007669"/>
    <property type="project" value="UniProtKB-SubCell"/>
</dbReference>
<proteinExistence type="inferred from homology"/>
<feature type="domain" description="YrdC-like" evidence="12">
    <location>
        <begin position="14"/>
        <end position="200"/>
    </location>
</feature>
<dbReference type="GO" id="GO:0006450">
    <property type="term" value="P:regulation of translational fidelity"/>
    <property type="evidence" value="ECO:0007669"/>
    <property type="project" value="TreeGrafter"/>
</dbReference>
<dbReference type="InterPro" id="IPR017945">
    <property type="entry name" value="DHBP_synth_RibB-like_a/b_dom"/>
</dbReference>
<keyword evidence="8" id="KW-0547">Nucleotide-binding</keyword>
<keyword evidence="5" id="KW-0808">Transferase</keyword>
<dbReference type="GO" id="GO:0000049">
    <property type="term" value="F:tRNA binding"/>
    <property type="evidence" value="ECO:0007669"/>
    <property type="project" value="TreeGrafter"/>
</dbReference>
<dbReference type="Gene3D" id="3.90.870.10">
    <property type="entry name" value="DHBP synthase"/>
    <property type="match status" value="1"/>
</dbReference>
<evidence type="ECO:0000256" key="11">
    <source>
        <dbReference type="ARBA" id="ARBA00048366"/>
    </source>
</evidence>
<evidence type="ECO:0000256" key="6">
    <source>
        <dbReference type="ARBA" id="ARBA00022694"/>
    </source>
</evidence>
<dbReference type="InterPro" id="IPR050156">
    <property type="entry name" value="TC-AMP_synthase_SUA5"/>
</dbReference>
<comment type="catalytic activity">
    <reaction evidence="11">
        <text>L-threonine + hydrogencarbonate + ATP = L-threonylcarbamoyladenylate + diphosphate + H2O</text>
        <dbReference type="Rhea" id="RHEA:36407"/>
        <dbReference type="ChEBI" id="CHEBI:15377"/>
        <dbReference type="ChEBI" id="CHEBI:17544"/>
        <dbReference type="ChEBI" id="CHEBI:30616"/>
        <dbReference type="ChEBI" id="CHEBI:33019"/>
        <dbReference type="ChEBI" id="CHEBI:57926"/>
        <dbReference type="ChEBI" id="CHEBI:73682"/>
        <dbReference type="EC" id="2.7.7.87"/>
    </reaction>
</comment>
<dbReference type="PANTHER" id="PTHR17490:SF16">
    <property type="entry name" value="THREONYLCARBAMOYL-AMP SYNTHASE"/>
    <property type="match status" value="1"/>
</dbReference>
<gene>
    <name evidence="13" type="ORF">METZ01_LOCUS4112</name>
</gene>
<evidence type="ECO:0000256" key="7">
    <source>
        <dbReference type="ARBA" id="ARBA00022695"/>
    </source>
</evidence>
<protein>
    <recommendedName>
        <fullName evidence="10">L-threonylcarbamoyladenylate synthase</fullName>
        <ecNumber evidence="3">2.7.7.87</ecNumber>
    </recommendedName>
    <alternativeName>
        <fullName evidence="10">L-threonylcarbamoyladenylate synthase</fullName>
    </alternativeName>
</protein>
<comment type="similarity">
    <text evidence="2">Belongs to the SUA5 family.</text>
</comment>
<dbReference type="PROSITE" id="PS51163">
    <property type="entry name" value="YRDC"/>
    <property type="match status" value="1"/>
</dbReference>
<accession>A0A381NBY6</accession>
<dbReference type="InterPro" id="IPR006070">
    <property type="entry name" value="Sua5-like_dom"/>
</dbReference>
<evidence type="ECO:0000256" key="5">
    <source>
        <dbReference type="ARBA" id="ARBA00022679"/>
    </source>
</evidence>
<dbReference type="SUPFAM" id="SSF55821">
    <property type="entry name" value="YrdC/RibB"/>
    <property type="match status" value="1"/>
</dbReference>
<dbReference type="GO" id="GO:0061710">
    <property type="term" value="F:L-threonylcarbamoyladenylate synthase"/>
    <property type="evidence" value="ECO:0007669"/>
    <property type="project" value="UniProtKB-EC"/>
</dbReference>
<dbReference type="GO" id="GO:0003725">
    <property type="term" value="F:double-stranded RNA binding"/>
    <property type="evidence" value="ECO:0007669"/>
    <property type="project" value="InterPro"/>
</dbReference>
<organism evidence="13">
    <name type="scientific">marine metagenome</name>
    <dbReference type="NCBI Taxonomy" id="408172"/>
    <lineage>
        <taxon>unclassified sequences</taxon>
        <taxon>metagenomes</taxon>
        <taxon>ecological metagenomes</taxon>
    </lineage>
</organism>
<evidence type="ECO:0000256" key="10">
    <source>
        <dbReference type="ARBA" id="ARBA00029774"/>
    </source>
</evidence>
<keyword evidence="9" id="KW-0067">ATP-binding</keyword>
<keyword evidence="6" id="KW-0819">tRNA processing</keyword>
<dbReference type="Pfam" id="PF01300">
    <property type="entry name" value="Sua5_yciO_yrdC"/>
    <property type="match status" value="1"/>
</dbReference>
<evidence type="ECO:0000256" key="3">
    <source>
        <dbReference type="ARBA" id="ARBA00012584"/>
    </source>
</evidence>
<dbReference type="EMBL" id="UINC01000214">
    <property type="protein sequence ID" value="SUZ51258.1"/>
    <property type="molecule type" value="Genomic_DNA"/>
</dbReference>
<evidence type="ECO:0000259" key="12">
    <source>
        <dbReference type="PROSITE" id="PS51163"/>
    </source>
</evidence>
<dbReference type="EC" id="2.7.7.87" evidence="3"/>
<evidence type="ECO:0000256" key="1">
    <source>
        <dbReference type="ARBA" id="ARBA00004496"/>
    </source>
</evidence>
<dbReference type="GO" id="GO:0008033">
    <property type="term" value="P:tRNA processing"/>
    <property type="evidence" value="ECO:0007669"/>
    <property type="project" value="UniProtKB-KW"/>
</dbReference>
<evidence type="ECO:0000256" key="9">
    <source>
        <dbReference type="ARBA" id="ARBA00022840"/>
    </source>
</evidence>
<reference evidence="13" key="1">
    <citation type="submission" date="2018-05" db="EMBL/GenBank/DDBJ databases">
        <authorList>
            <person name="Lanie J.A."/>
            <person name="Ng W.-L."/>
            <person name="Kazmierczak K.M."/>
            <person name="Andrzejewski T.M."/>
            <person name="Davidsen T.M."/>
            <person name="Wayne K.J."/>
            <person name="Tettelin H."/>
            <person name="Glass J.I."/>
            <person name="Rusch D."/>
            <person name="Podicherti R."/>
            <person name="Tsui H.-C.T."/>
            <person name="Winkler M.E."/>
        </authorList>
    </citation>
    <scope>NUCLEOTIDE SEQUENCE</scope>
</reference>
<dbReference type="AlphaFoldDB" id="A0A381NBY6"/>